<dbReference type="AlphaFoldDB" id="A0A645A1G0"/>
<name>A0A645A1G0_9ZZZZ</name>
<sequence>MQTTTIDFDEFMSFSFETASQKFYATNEYHLLKDKIEIMEQDYQERFSKDDSIFIENCFDVLLELEGSQAEFIYRQGYKDCVQLLKNLEVLA</sequence>
<protein>
    <submittedName>
        <fullName evidence="1">Uncharacterized protein</fullName>
    </submittedName>
</protein>
<proteinExistence type="predicted"/>
<dbReference type="EMBL" id="VSSQ01010568">
    <property type="protein sequence ID" value="MPM44673.1"/>
    <property type="molecule type" value="Genomic_DNA"/>
</dbReference>
<gene>
    <name evidence="1" type="ORF">SDC9_91352</name>
</gene>
<accession>A0A645A1G0</accession>
<evidence type="ECO:0000313" key="1">
    <source>
        <dbReference type="EMBL" id="MPM44673.1"/>
    </source>
</evidence>
<reference evidence="1" key="1">
    <citation type="submission" date="2019-08" db="EMBL/GenBank/DDBJ databases">
        <authorList>
            <person name="Kucharzyk K."/>
            <person name="Murdoch R.W."/>
            <person name="Higgins S."/>
            <person name="Loffler F."/>
        </authorList>
    </citation>
    <scope>NUCLEOTIDE SEQUENCE</scope>
</reference>
<comment type="caution">
    <text evidence="1">The sequence shown here is derived from an EMBL/GenBank/DDBJ whole genome shotgun (WGS) entry which is preliminary data.</text>
</comment>
<organism evidence="1">
    <name type="scientific">bioreactor metagenome</name>
    <dbReference type="NCBI Taxonomy" id="1076179"/>
    <lineage>
        <taxon>unclassified sequences</taxon>
        <taxon>metagenomes</taxon>
        <taxon>ecological metagenomes</taxon>
    </lineage>
</organism>